<dbReference type="InterPro" id="IPR023023">
    <property type="entry name" value="dNTPase_2"/>
</dbReference>
<dbReference type="NCBIfam" id="NF003701">
    <property type="entry name" value="PRK05318.1"/>
    <property type="match status" value="1"/>
</dbReference>
<dbReference type="PANTHER" id="PTHR11373:SF40">
    <property type="entry name" value="DEOXYGUANOSINETRIPHOSPHATE TRIPHOSPHOHYDROLASE-LIKE PROTEIN 2"/>
    <property type="match status" value="1"/>
</dbReference>
<name>A0A9X1ZHM4_9GAMM</name>
<dbReference type="InterPro" id="IPR050135">
    <property type="entry name" value="dGTPase-like"/>
</dbReference>
<dbReference type="Pfam" id="PF01966">
    <property type="entry name" value="HD"/>
    <property type="match status" value="1"/>
</dbReference>
<dbReference type="InterPro" id="IPR003607">
    <property type="entry name" value="HD/PDEase_dom"/>
</dbReference>
<dbReference type="CDD" id="cd00077">
    <property type="entry name" value="HDc"/>
    <property type="match status" value="1"/>
</dbReference>
<accession>A0A9X1ZHM4</accession>
<dbReference type="PANTHER" id="PTHR11373">
    <property type="entry name" value="DEOXYNUCLEOSIDE TRIPHOSPHATE TRIPHOSPHOHYDROLASE"/>
    <property type="match status" value="1"/>
</dbReference>
<dbReference type="Pfam" id="PF13286">
    <property type="entry name" value="HD_assoc"/>
    <property type="match status" value="1"/>
</dbReference>
<feature type="domain" description="HD" evidence="3">
    <location>
        <begin position="80"/>
        <end position="274"/>
    </location>
</feature>
<dbReference type="NCBIfam" id="TIGR01353">
    <property type="entry name" value="dGTP_triPase"/>
    <property type="match status" value="1"/>
</dbReference>
<gene>
    <name evidence="4" type="ORF">L2672_07165</name>
</gene>
<dbReference type="Gene3D" id="1.10.3210.10">
    <property type="entry name" value="Hypothetical protein af1432"/>
    <property type="match status" value="2"/>
</dbReference>
<organism evidence="4 5">
    <name type="scientific">Shewanella gaetbuli</name>
    <dbReference type="NCBI Taxonomy" id="220752"/>
    <lineage>
        <taxon>Bacteria</taxon>
        <taxon>Pseudomonadati</taxon>
        <taxon>Pseudomonadota</taxon>
        <taxon>Gammaproteobacteria</taxon>
        <taxon>Alteromonadales</taxon>
        <taxon>Shewanellaceae</taxon>
        <taxon>Shewanella</taxon>
    </lineage>
</organism>
<keyword evidence="5" id="KW-1185">Reference proteome</keyword>
<proteinExistence type="inferred from homology"/>
<evidence type="ECO:0000313" key="5">
    <source>
        <dbReference type="Proteomes" id="UP001139333"/>
    </source>
</evidence>
<dbReference type="InterPro" id="IPR006261">
    <property type="entry name" value="dGTPase"/>
</dbReference>
<dbReference type="SMART" id="SM00471">
    <property type="entry name" value="HDc"/>
    <property type="match status" value="1"/>
</dbReference>
<evidence type="ECO:0000256" key="2">
    <source>
        <dbReference type="HAMAP-Rule" id="MF_01212"/>
    </source>
</evidence>
<comment type="similarity">
    <text evidence="2">Belongs to the dGTPase family. Type 2 subfamily.</text>
</comment>
<dbReference type="InterPro" id="IPR026875">
    <property type="entry name" value="PHydrolase_assoc_dom"/>
</dbReference>
<evidence type="ECO:0000259" key="3">
    <source>
        <dbReference type="PROSITE" id="PS51831"/>
    </source>
</evidence>
<dbReference type="RefSeq" id="WP_248995153.1">
    <property type="nucleotide sequence ID" value="NZ_JAKIKP010000004.1"/>
</dbReference>
<dbReference type="NCBIfam" id="NF041026">
    <property type="entry name" value="antiphage_dGTPase"/>
    <property type="match status" value="1"/>
</dbReference>
<dbReference type="GO" id="GO:0006203">
    <property type="term" value="P:dGTP catabolic process"/>
    <property type="evidence" value="ECO:0007669"/>
    <property type="project" value="TreeGrafter"/>
</dbReference>
<dbReference type="SUPFAM" id="SSF109604">
    <property type="entry name" value="HD-domain/PDEase-like"/>
    <property type="match status" value="1"/>
</dbReference>
<dbReference type="InterPro" id="IPR006674">
    <property type="entry name" value="HD_domain"/>
</dbReference>
<dbReference type="AlphaFoldDB" id="A0A9X1ZHM4"/>
<dbReference type="GO" id="GO:0008832">
    <property type="term" value="F:dGTPase activity"/>
    <property type="evidence" value="ECO:0007669"/>
    <property type="project" value="TreeGrafter"/>
</dbReference>
<comment type="caution">
    <text evidence="4">The sequence shown here is derived from an EMBL/GenBank/DDBJ whole genome shotgun (WGS) entry which is preliminary data.</text>
</comment>
<evidence type="ECO:0000256" key="1">
    <source>
        <dbReference type="ARBA" id="ARBA00022801"/>
    </source>
</evidence>
<evidence type="ECO:0000313" key="4">
    <source>
        <dbReference type="EMBL" id="MCL1142469.1"/>
    </source>
</evidence>
<protein>
    <recommendedName>
        <fullName evidence="2">Deoxyguanosinetriphosphate triphosphohydrolase-like protein</fullName>
    </recommendedName>
</protein>
<dbReference type="HAMAP" id="MF_01212">
    <property type="entry name" value="dGTPase_type2"/>
    <property type="match status" value="1"/>
</dbReference>
<reference evidence="4" key="1">
    <citation type="submission" date="2022-01" db="EMBL/GenBank/DDBJ databases">
        <title>Whole genome-based taxonomy of the Shewanellaceae.</title>
        <authorList>
            <person name="Martin-Rodriguez A.J."/>
        </authorList>
    </citation>
    <scope>NUCLEOTIDE SEQUENCE</scope>
    <source>
        <strain evidence="4">DSM 16422</strain>
    </source>
</reference>
<dbReference type="EMBL" id="JAKIKP010000004">
    <property type="protein sequence ID" value="MCL1142469.1"/>
    <property type="molecule type" value="Genomic_DNA"/>
</dbReference>
<dbReference type="PROSITE" id="PS51831">
    <property type="entry name" value="HD"/>
    <property type="match status" value="1"/>
</dbReference>
<sequence length="467" mass="53499">MPKNTLSGTDISQANSSLATSHHQNIWHQRLLGEDKHRRNDLRSPFQRDRARILHSAAFRRLQAKTQVLGIGMNDFYRTRLTHSLEVSQIGTGIAAQLRRKYPNLKYLLNSMSLIESLCLAHDIGHPPFGHGGEVALHYMMRNHGGFEGNGQTFRILTRLEPYTPNDGMNLSRRTLLGILKYPATYGELVIDTHQTSVKNHRQLKPSQWPPVKGVFNDDNDKLTWVLDCLTADDKRLFQTSEQSLTHTQYPHLKTKYKSLDCSIMELADDIAYAVHDLEDAIVMGIVNAAQWQQYVVGNLGDIEDKWLKNEFEHIGDKLFSHQHHLRKDAIGTLVNAFVTAININDNPHFTEHLLKYNAHLETDYAMALSVLKQFVYKFVIRKPEIQMLEYKGQQIVMELFEAFESDPERLLPLNTCERWLDAAENDTNPMRVLADYISGMTDEFAARLHQQLFGAKTAGILELSRE</sequence>
<keyword evidence="1 2" id="KW-0378">Hydrolase</keyword>
<dbReference type="Proteomes" id="UP001139333">
    <property type="component" value="Unassembled WGS sequence"/>
</dbReference>